<evidence type="ECO:0000313" key="2">
    <source>
        <dbReference type="EMBL" id="MCG5034608.1"/>
    </source>
</evidence>
<dbReference type="Proteomes" id="UP000473323">
    <property type="component" value="Unassembled WGS sequence"/>
</dbReference>
<keyword evidence="3" id="KW-0031">Aminopeptidase</keyword>
<dbReference type="GO" id="GO:0046872">
    <property type="term" value="F:metal ion binding"/>
    <property type="evidence" value="ECO:0007669"/>
    <property type="project" value="UniProtKB-KW"/>
</dbReference>
<organism evidence="3 4">
    <name type="scientific">Blautia massiliensis</name>
    <name type="common">ex Durand et al. 2017</name>
    <dbReference type="NCBI Taxonomy" id="1737424"/>
    <lineage>
        <taxon>Bacteria</taxon>
        <taxon>Bacillati</taxon>
        <taxon>Bacillota</taxon>
        <taxon>Clostridia</taxon>
        <taxon>Lachnospirales</taxon>
        <taxon>Lachnospiraceae</taxon>
        <taxon>Blautia</taxon>
    </lineage>
</organism>
<dbReference type="GO" id="GO:0004177">
    <property type="term" value="F:aminopeptidase activity"/>
    <property type="evidence" value="ECO:0007669"/>
    <property type="project" value="UniProtKB-KW"/>
</dbReference>
<comment type="caution">
    <text evidence="3">The sequence shown here is derived from an EMBL/GenBank/DDBJ whole genome shotgun (WGS) entry which is preliminary data.</text>
</comment>
<dbReference type="InterPro" id="IPR058739">
    <property type="entry name" value="NicX"/>
</dbReference>
<dbReference type="PANTHER" id="PTHR34448:SF1">
    <property type="entry name" value="BLL6088 PROTEIN"/>
    <property type="match status" value="1"/>
</dbReference>
<sequence>MDITLETAADKLVKEIFGVKPEETVIITADDDSDASVVEAVKNSAKNAGAHAMVISVPTPGGVGKAADPDLPVDALSAALLCADVWIEFNHQWLLYSTPFERAEAENKKMRYMCLVDFNPDLMIRTIGNVETEQLKKFMLAITEKTKNAKNMRVTTPAGCDISFEIDPGHYTACDCGNATVPGIHMLTGQINVVPRFGSINGVIVFDGSVTPPFGTTPDAPIRLTIENSKIVKIEGGRDAAIFEEHLKSFEDEGMFKLAHIAYGFNPGAVLTGNIVEDERVWGSTEWGIGYVSPFDAPPHGQDAKSHCDGICLNSSVWLDGVQIMDEGRITDPYLKELAAFRE</sequence>
<dbReference type="Pfam" id="PF26233">
    <property type="entry name" value="NicX"/>
    <property type="match status" value="1"/>
</dbReference>
<dbReference type="EMBL" id="JAKNDE010000018">
    <property type="protein sequence ID" value="MCG5034608.1"/>
    <property type="molecule type" value="Genomic_DNA"/>
</dbReference>
<dbReference type="AlphaFoldDB" id="A0A6L8TCP3"/>
<evidence type="ECO:0000256" key="1">
    <source>
        <dbReference type="ARBA" id="ARBA00022723"/>
    </source>
</evidence>
<dbReference type="RefSeq" id="WP_021977541.1">
    <property type="nucleotide sequence ID" value="NZ_CAKXSV010000035.1"/>
</dbReference>
<protein>
    <submittedName>
        <fullName evidence="3">Aminopeptidase</fullName>
    </submittedName>
</protein>
<reference evidence="2" key="2">
    <citation type="submission" date="2022-01" db="EMBL/GenBank/DDBJ databases">
        <title>Collection of gut derived symbiotic bacterial strains cultured from healthy donors.</title>
        <authorList>
            <person name="Lin H."/>
            <person name="Kohout C."/>
            <person name="Waligurski E."/>
            <person name="Pamer E.G."/>
        </authorList>
    </citation>
    <scope>NUCLEOTIDE SEQUENCE</scope>
    <source>
        <strain evidence="2">DFI.1.11</strain>
    </source>
</reference>
<dbReference type="PANTHER" id="PTHR34448">
    <property type="entry name" value="AMINOPEPTIDASE"/>
    <property type="match status" value="1"/>
</dbReference>
<dbReference type="EMBL" id="WWVT01000006">
    <property type="protein sequence ID" value="MZL61612.1"/>
    <property type="molecule type" value="Genomic_DNA"/>
</dbReference>
<evidence type="ECO:0000313" key="3">
    <source>
        <dbReference type="EMBL" id="MZL61612.1"/>
    </source>
</evidence>
<dbReference type="Proteomes" id="UP001200089">
    <property type="component" value="Unassembled WGS sequence"/>
</dbReference>
<gene>
    <name evidence="3" type="ORF">GT694_06000</name>
    <name evidence="2" type="ORF">L0P48_13500</name>
</gene>
<keyword evidence="1" id="KW-0479">Metal-binding</keyword>
<proteinExistence type="predicted"/>
<evidence type="ECO:0000313" key="4">
    <source>
        <dbReference type="Proteomes" id="UP000473323"/>
    </source>
</evidence>
<keyword evidence="3" id="KW-0378">Hydrolase</keyword>
<name>A0A6L8TCP3_9FIRM</name>
<accession>A0A6L8TCP3</accession>
<reference evidence="3 4" key="1">
    <citation type="journal article" date="2019" name="Nat. Med.">
        <title>A library of human gut bacterial isolates paired with longitudinal multiomics data enables mechanistic microbiome research.</title>
        <authorList>
            <person name="Poyet M."/>
            <person name="Groussin M."/>
            <person name="Gibbons S.M."/>
            <person name="Avila-Pacheco J."/>
            <person name="Jiang X."/>
            <person name="Kearney S.M."/>
            <person name="Perrotta A.R."/>
            <person name="Berdy B."/>
            <person name="Zhao S."/>
            <person name="Lieberman T.D."/>
            <person name="Swanson P.K."/>
            <person name="Smith M."/>
            <person name="Roesemann S."/>
            <person name="Alexander J.E."/>
            <person name="Rich S.A."/>
            <person name="Livny J."/>
            <person name="Vlamakis H."/>
            <person name="Clish C."/>
            <person name="Bullock K."/>
            <person name="Deik A."/>
            <person name="Scott J."/>
            <person name="Pierce K.A."/>
            <person name="Xavier R.J."/>
            <person name="Alm E.J."/>
        </authorList>
    </citation>
    <scope>NUCLEOTIDE SEQUENCE [LARGE SCALE GENOMIC DNA]</scope>
    <source>
        <strain evidence="3 4">BIOML-A4</strain>
    </source>
</reference>
<dbReference type="InterPro" id="IPR052170">
    <property type="entry name" value="M29_Exopeptidase"/>
</dbReference>
<keyword evidence="3" id="KW-0645">Protease</keyword>
<dbReference type="SUPFAM" id="SSF144052">
    <property type="entry name" value="Thermophilic metalloprotease-like"/>
    <property type="match status" value="1"/>
</dbReference>